<dbReference type="Pfam" id="PF08241">
    <property type="entry name" value="Methyltransf_11"/>
    <property type="match status" value="1"/>
</dbReference>
<feature type="domain" description="Methyltransferase type 11" evidence="1">
    <location>
        <begin position="54"/>
        <end position="140"/>
    </location>
</feature>
<accession>A0A399IQ90</accession>
<dbReference type="RefSeq" id="WP_119366305.1">
    <property type="nucleotide sequence ID" value="NZ_QXDJ01000002.1"/>
</dbReference>
<dbReference type="Gene3D" id="3.40.50.150">
    <property type="entry name" value="Vaccinia Virus protein VP39"/>
    <property type="match status" value="1"/>
</dbReference>
<protein>
    <submittedName>
        <fullName evidence="2">Class I SAM-dependent methyltransferase</fullName>
    </submittedName>
</protein>
<reference evidence="2 3" key="1">
    <citation type="submission" date="2018-08" db="EMBL/GenBank/DDBJ databases">
        <title>Genome of Clostridium chromiireducens C1, DSM12136.</title>
        <authorList>
            <person name="Xing M."/>
            <person name="Wei Y."/>
            <person name="Ang E.L."/>
            <person name="Zhao H."/>
            <person name="Zhang Y."/>
        </authorList>
    </citation>
    <scope>NUCLEOTIDE SEQUENCE [LARGE SCALE GENOMIC DNA]</scope>
    <source>
        <strain evidence="2 3">C1</strain>
    </source>
</reference>
<dbReference type="GO" id="GO:0008757">
    <property type="term" value="F:S-adenosylmethionine-dependent methyltransferase activity"/>
    <property type="evidence" value="ECO:0007669"/>
    <property type="project" value="InterPro"/>
</dbReference>
<dbReference type="PANTHER" id="PTHR43460">
    <property type="entry name" value="METHYLTRANSFERASE"/>
    <property type="match status" value="1"/>
</dbReference>
<proteinExistence type="predicted"/>
<sequence>MDYKKLKRIWQREEQMSFKGWDFSYLENRWESDMLPWDYSYIVKEYLKPHLKLLDIGTGGGEFLLTLCHPYANTSVTEAYEPNVNLCMERLKPLGIDVRQVYEDNRMPFKDNSFDIVINRHASFDIKEIKRILRADGVFVTQQVGGKNNEMLSNKLIKKYESPYKKFTLENTSKQFEENDFELIYENEYYPSLRFYDIGAVVYFAKIIQWEFPGFTVETNFNELCELQDELIKKGYIESFEHRFIVVAKLKN</sequence>
<dbReference type="Proteomes" id="UP000265930">
    <property type="component" value="Unassembled WGS sequence"/>
</dbReference>
<dbReference type="SUPFAM" id="SSF53335">
    <property type="entry name" value="S-adenosyl-L-methionine-dependent methyltransferases"/>
    <property type="match status" value="1"/>
</dbReference>
<gene>
    <name evidence="2" type="ORF">D2A34_08370</name>
</gene>
<keyword evidence="2" id="KW-0489">Methyltransferase</keyword>
<dbReference type="PANTHER" id="PTHR43460:SF1">
    <property type="entry name" value="METHYLTRANSFERASE TYPE 11 DOMAIN-CONTAINING PROTEIN"/>
    <property type="match status" value="1"/>
</dbReference>
<dbReference type="InterPro" id="IPR013216">
    <property type="entry name" value="Methyltransf_11"/>
</dbReference>
<dbReference type="InterPro" id="IPR029063">
    <property type="entry name" value="SAM-dependent_MTases_sf"/>
</dbReference>
<evidence type="ECO:0000313" key="3">
    <source>
        <dbReference type="Proteomes" id="UP000265930"/>
    </source>
</evidence>
<organism evidence="2 3">
    <name type="scientific">Clostridium chromiireducens</name>
    <dbReference type="NCBI Taxonomy" id="225345"/>
    <lineage>
        <taxon>Bacteria</taxon>
        <taxon>Bacillati</taxon>
        <taxon>Bacillota</taxon>
        <taxon>Clostridia</taxon>
        <taxon>Eubacteriales</taxon>
        <taxon>Clostridiaceae</taxon>
        <taxon>Clostridium</taxon>
    </lineage>
</organism>
<dbReference type="GO" id="GO:0032259">
    <property type="term" value="P:methylation"/>
    <property type="evidence" value="ECO:0007669"/>
    <property type="project" value="UniProtKB-KW"/>
</dbReference>
<dbReference type="CDD" id="cd02440">
    <property type="entry name" value="AdoMet_MTases"/>
    <property type="match status" value="1"/>
</dbReference>
<evidence type="ECO:0000259" key="1">
    <source>
        <dbReference type="Pfam" id="PF08241"/>
    </source>
</evidence>
<evidence type="ECO:0000313" key="2">
    <source>
        <dbReference type="EMBL" id="RII35213.1"/>
    </source>
</evidence>
<dbReference type="AlphaFoldDB" id="A0A399IQ90"/>
<dbReference type="EMBL" id="QXDJ01000002">
    <property type="protein sequence ID" value="RII35213.1"/>
    <property type="molecule type" value="Genomic_DNA"/>
</dbReference>
<keyword evidence="2" id="KW-0808">Transferase</keyword>
<comment type="caution">
    <text evidence="2">The sequence shown here is derived from an EMBL/GenBank/DDBJ whole genome shotgun (WGS) entry which is preliminary data.</text>
</comment>
<name>A0A399IQ90_9CLOT</name>
<dbReference type="InterPro" id="IPR052939">
    <property type="entry name" value="23S_rRNA_MeTrnsfrase_RlmA"/>
</dbReference>